<gene>
    <name evidence="5" type="ORF">C7402_1124</name>
</gene>
<dbReference type="InterPro" id="IPR036291">
    <property type="entry name" value="NAD(P)-bd_dom_sf"/>
</dbReference>
<keyword evidence="2" id="KW-0560">Oxidoreductase</keyword>
<comment type="similarity">
    <text evidence="1">Belongs to the Gfo/Idh/MocA family.</text>
</comment>
<dbReference type="Pfam" id="PF22725">
    <property type="entry name" value="GFO_IDH_MocA_C3"/>
    <property type="match status" value="1"/>
</dbReference>
<evidence type="ECO:0000313" key="5">
    <source>
        <dbReference type="EMBL" id="PVX79817.1"/>
    </source>
</evidence>
<reference evidence="5 6" key="1">
    <citation type="submission" date="2018-05" db="EMBL/GenBank/DDBJ databases">
        <title>Genomic Encyclopedia of Type Strains, Phase IV (KMG-V): Genome sequencing to study the core and pangenomes of soil and plant-associated prokaryotes.</title>
        <authorList>
            <person name="Whitman W."/>
        </authorList>
    </citation>
    <scope>NUCLEOTIDE SEQUENCE [LARGE SCALE GENOMIC DNA]</scope>
    <source>
        <strain evidence="5 6">SCZa-39</strain>
    </source>
</reference>
<feature type="domain" description="Gfo/Idh/MocA-like oxidoreductase N-terminal" evidence="3">
    <location>
        <begin position="5"/>
        <end position="123"/>
    </location>
</feature>
<accession>A0ABX5KH87</accession>
<dbReference type="Gene3D" id="3.40.50.720">
    <property type="entry name" value="NAD(P)-binding Rossmann-like Domain"/>
    <property type="match status" value="1"/>
</dbReference>
<dbReference type="PANTHER" id="PTHR22604:SF105">
    <property type="entry name" value="TRANS-1,2-DIHYDROBENZENE-1,2-DIOL DEHYDROGENASE"/>
    <property type="match status" value="1"/>
</dbReference>
<evidence type="ECO:0000259" key="4">
    <source>
        <dbReference type="Pfam" id="PF22725"/>
    </source>
</evidence>
<evidence type="ECO:0000256" key="2">
    <source>
        <dbReference type="ARBA" id="ARBA00023002"/>
    </source>
</evidence>
<dbReference type="SUPFAM" id="SSF51735">
    <property type="entry name" value="NAD(P)-binding Rossmann-fold domains"/>
    <property type="match status" value="1"/>
</dbReference>
<feature type="domain" description="GFO/IDH/MocA-like oxidoreductase" evidence="4">
    <location>
        <begin position="134"/>
        <end position="248"/>
    </location>
</feature>
<evidence type="ECO:0000259" key="3">
    <source>
        <dbReference type="Pfam" id="PF01408"/>
    </source>
</evidence>
<name>A0ABX5KH87_9BURK</name>
<keyword evidence="6" id="KW-1185">Reference proteome</keyword>
<organism evidence="5 6">
    <name type="scientific">Paraburkholderia unamae</name>
    <dbReference type="NCBI Taxonomy" id="219649"/>
    <lineage>
        <taxon>Bacteria</taxon>
        <taxon>Pseudomonadati</taxon>
        <taxon>Pseudomonadota</taxon>
        <taxon>Betaproteobacteria</taxon>
        <taxon>Burkholderiales</taxon>
        <taxon>Burkholderiaceae</taxon>
        <taxon>Paraburkholderia</taxon>
    </lineage>
</organism>
<proteinExistence type="inferred from homology"/>
<dbReference type="InterPro" id="IPR000683">
    <property type="entry name" value="Gfo/Idh/MocA-like_OxRdtase_N"/>
</dbReference>
<dbReference type="PANTHER" id="PTHR22604">
    <property type="entry name" value="OXIDOREDUCTASES"/>
    <property type="match status" value="1"/>
</dbReference>
<evidence type="ECO:0000256" key="1">
    <source>
        <dbReference type="ARBA" id="ARBA00010928"/>
    </source>
</evidence>
<protein>
    <submittedName>
        <fullName evidence="5">Dehydrogenase</fullName>
    </submittedName>
</protein>
<dbReference type="EMBL" id="QEOB01000012">
    <property type="protein sequence ID" value="PVX79817.1"/>
    <property type="molecule type" value="Genomic_DNA"/>
</dbReference>
<dbReference type="RefSeq" id="WP_116612410.1">
    <property type="nucleotide sequence ID" value="NZ_QEOB01000012.1"/>
</dbReference>
<dbReference type="InterPro" id="IPR050984">
    <property type="entry name" value="Gfo/Idh/MocA_domain"/>
</dbReference>
<dbReference type="InterPro" id="IPR055170">
    <property type="entry name" value="GFO_IDH_MocA-like_dom"/>
</dbReference>
<dbReference type="Pfam" id="PF01408">
    <property type="entry name" value="GFO_IDH_MocA"/>
    <property type="match status" value="1"/>
</dbReference>
<sequence>MKDVIRWGVLGAARIADQFVVPALQRSRNNRVAAIAARDPARAGAFAGRHGIEQVLAHYEDVLAAADIDAIYIALPTALHFEWCKRALLAGKHVLCEKPIAMHASEVEALVALRERTGKLCAEAFMVAHHPQWHYVRDCLAQGLIGDLKLVEGAFSYFNEDPHALKNDRALGGGGVRDIGVYPVVTTRLATGLEPIRVEADVEIDPRFGTDRFASARVAFDGFDLRFYCATQLARRQQMTFHGTRGWLSLEAPFNPGVYGPAVVHLRTDETASIRTEAFDGFDQYQLMVEDFADALLGTRPGPRFPLENSLGNQRVIDRILA</sequence>
<dbReference type="SUPFAM" id="SSF55347">
    <property type="entry name" value="Glyceraldehyde-3-phosphate dehydrogenase-like, C-terminal domain"/>
    <property type="match status" value="1"/>
</dbReference>
<dbReference type="Gene3D" id="3.30.360.10">
    <property type="entry name" value="Dihydrodipicolinate Reductase, domain 2"/>
    <property type="match status" value="1"/>
</dbReference>
<dbReference type="Proteomes" id="UP000245712">
    <property type="component" value="Unassembled WGS sequence"/>
</dbReference>
<comment type="caution">
    <text evidence="5">The sequence shown here is derived from an EMBL/GenBank/DDBJ whole genome shotgun (WGS) entry which is preliminary data.</text>
</comment>
<evidence type="ECO:0000313" key="6">
    <source>
        <dbReference type="Proteomes" id="UP000245712"/>
    </source>
</evidence>